<gene>
    <name evidence="2" type="primary">LOC106012258</name>
</gene>
<name>A0ABM1A3I3_APLCA</name>
<dbReference type="Proteomes" id="UP000694888">
    <property type="component" value="Unplaced"/>
</dbReference>
<organism evidence="1 2">
    <name type="scientific">Aplysia californica</name>
    <name type="common">California sea hare</name>
    <dbReference type="NCBI Taxonomy" id="6500"/>
    <lineage>
        <taxon>Eukaryota</taxon>
        <taxon>Metazoa</taxon>
        <taxon>Spiralia</taxon>
        <taxon>Lophotrochozoa</taxon>
        <taxon>Mollusca</taxon>
        <taxon>Gastropoda</taxon>
        <taxon>Heterobranchia</taxon>
        <taxon>Euthyneura</taxon>
        <taxon>Tectipleura</taxon>
        <taxon>Aplysiida</taxon>
        <taxon>Aplysioidea</taxon>
        <taxon>Aplysiidae</taxon>
        <taxon>Aplysia</taxon>
    </lineage>
</organism>
<dbReference type="RefSeq" id="XP_012940091.1">
    <property type="nucleotide sequence ID" value="XM_013084637.1"/>
</dbReference>
<protein>
    <submittedName>
        <fullName evidence="2">Uncharacterized protein LOC106012258</fullName>
    </submittedName>
</protein>
<dbReference type="GeneID" id="106012258"/>
<evidence type="ECO:0000313" key="1">
    <source>
        <dbReference type="Proteomes" id="UP000694888"/>
    </source>
</evidence>
<evidence type="ECO:0000313" key="2">
    <source>
        <dbReference type="RefSeq" id="XP_012940091.1"/>
    </source>
</evidence>
<sequence>MNRLVFGKNRSTTNQIAILRIVVEQTQQRNSQLIVNFLDYEKVFDSIDRAAMWKILRYHGIPQSPVSTLFSPCVVSTPVSTLCIPLCLPCVYPVSTPVYTPVYTPVSTLCIPLCLPCVYPVSTLCLPLCPPLCLPCVYPVSTLRPPCVYPASTLRLP</sequence>
<reference evidence="2" key="1">
    <citation type="submission" date="2025-08" db="UniProtKB">
        <authorList>
            <consortium name="RefSeq"/>
        </authorList>
    </citation>
    <scope>IDENTIFICATION</scope>
</reference>
<accession>A0ABM1A3I3</accession>
<proteinExistence type="predicted"/>
<keyword evidence="1" id="KW-1185">Reference proteome</keyword>